<keyword evidence="2 9" id="KW-0812">Transmembrane</keyword>
<dbReference type="EMBL" id="KN831803">
    <property type="protein sequence ID" value="KIM36693.1"/>
    <property type="molecule type" value="Genomic_DNA"/>
</dbReference>
<dbReference type="GO" id="GO:0042392">
    <property type="term" value="F:sphingosine-1-phosphate phosphatase activity"/>
    <property type="evidence" value="ECO:0007669"/>
    <property type="project" value="TreeGrafter"/>
</dbReference>
<dbReference type="Gene3D" id="1.20.144.10">
    <property type="entry name" value="Phosphatidic acid phosphatase type 2/haloperoxidase"/>
    <property type="match status" value="1"/>
</dbReference>
<dbReference type="STRING" id="686832.A0A0C2XFJ6"/>
<dbReference type="GO" id="GO:0005789">
    <property type="term" value="C:endoplasmic reticulum membrane"/>
    <property type="evidence" value="ECO:0007669"/>
    <property type="project" value="UniProtKB-SubCell"/>
</dbReference>
<feature type="region of interest" description="Disordered" evidence="8">
    <location>
        <begin position="521"/>
        <end position="552"/>
    </location>
</feature>
<feature type="domain" description="Phosphatidic acid phosphatase type 2/haloperoxidase" evidence="10">
    <location>
        <begin position="132"/>
        <end position="255"/>
    </location>
</feature>
<feature type="transmembrane region" description="Helical" evidence="9">
    <location>
        <begin position="358"/>
        <end position="380"/>
    </location>
</feature>
<dbReference type="SMART" id="SM00014">
    <property type="entry name" value="acidPPc"/>
    <property type="match status" value="1"/>
</dbReference>
<name>A0A0C2XFJ6_HEBCY</name>
<dbReference type="CDD" id="cd03388">
    <property type="entry name" value="PAP2_SPPase1"/>
    <property type="match status" value="1"/>
</dbReference>
<feature type="transmembrane region" description="Helical" evidence="9">
    <location>
        <begin position="566"/>
        <end position="584"/>
    </location>
</feature>
<gene>
    <name evidence="11" type="ORF">M413DRAFT_449032</name>
</gene>
<dbReference type="Proteomes" id="UP000053424">
    <property type="component" value="Unassembled WGS sequence"/>
</dbReference>
<feature type="transmembrane region" description="Helical" evidence="9">
    <location>
        <begin position="395"/>
        <end position="418"/>
    </location>
</feature>
<evidence type="ECO:0000256" key="6">
    <source>
        <dbReference type="ARBA" id="ARBA00023136"/>
    </source>
</evidence>
<organism evidence="11 12">
    <name type="scientific">Hebeloma cylindrosporum</name>
    <dbReference type="NCBI Taxonomy" id="76867"/>
    <lineage>
        <taxon>Eukaryota</taxon>
        <taxon>Fungi</taxon>
        <taxon>Dikarya</taxon>
        <taxon>Basidiomycota</taxon>
        <taxon>Agaricomycotina</taxon>
        <taxon>Agaricomycetes</taxon>
        <taxon>Agaricomycetidae</taxon>
        <taxon>Agaricales</taxon>
        <taxon>Agaricineae</taxon>
        <taxon>Hymenogastraceae</taxon>
        <taxon>Hebeloma</taxon>
    </lineage>
</organism>
<keyword evidence="12" id="KW-1185">Reference proteome</keyword>
<keyword evidence="5 9" id="KW-1133">Transmembrane helix</keyword>
<reference evidence="12" key="2">
    <citation type="submission" date="2015-01" db="EMBL/GenBank/DDBJ databases">
        <title>Evolutionary Origins and Diversification of the Mycorrhizal Mutualists.</title>
        <authorList>
            <consortium name="DOE Joint Genome Institute"/>
            <consortium name="Mycorrhizal Genomics Consortium"/>
            <person name="Kohler A."/>
            <person name="Kuo A."/>
            <person name="Nagy L.G."/>
            <person name="Floudas D."/>
            <person name="Copeland A."/>
            <person name="Barry K.W."/>
            <person name="Cichocki N."/>
            <person name="Veneault-Fourrey C."/>
            <person name="LaButti K."/>
            <person name="Lindquist E.A."/>
            <person name="Lipzen A."/>
            <person name="Lundell T."/>
            <person name="Morin E."/>
            <person name="Murat C."/>
            <person name="Riley R."/>
            <person name="Ohm R."/>
            <person name="Sun H."/>
            <person name="Tunlid A."/>
            <person name="Henrissat B."/>
            <person name="Grigoriev I.V."/>
            <person name="Hibbett D.S."/>
            <person name="Martin F."/>
        </authorList>
    </citation>
    <scope>NUCLEOTIDE SEQUENCE [LARGE SCALE GENOMIC DNA]</scope>
    <source>
        <strain evidence="12">h7</strain>
    </source>
</reference>
<sequence>MDHSKSVHFTLSFPPSEASSRSSSPAPSAYNGTTTNFNDHKSKLNILDDDRTPGRRARDVYDTTLSWWRAGVRRKVVRTVHWESQIIAKMQERIRSPWLDSYFVYSSILGTHTFFMIILPALFFFGYDVMGRGLCLVLGLGIYISSVIKDLFCSPRPFAPPVTRLTIGSHHLEYGFPSTHSTNSVSIALFFFAHIHDLATTDTAIISPELYTLLCTILFLYAFSVVFGRLYTVMHSFTDCIAGTILGAAIWWWHTDWAGIPCYIQASNPIHNIFTLLGFGEIDASSGSLLVHIGKGLSAGEWTERWVSQGGWEVPLILIPLCLLAVHHHPQPVDDCPCFEDSIAILSVVLGVFVSRWVMCYTQFALAEIVVMPGSGWLFATNEWTQVERGLGDILLWWSIAALKMAVGILVIFVWRILAKSALHLILPPTFRLLARAFQLPHRRFYTPATEYKSVPSEFHASGNGTGFGLHPIPSVIDLPSTAQMGVEVGGIGSGVEGVLNGERDLKMRSGNGAGPTYAANGSLVNGHSEKNGNGSRGYVSDRESIGKEGQAPRVKHYDADVLTKVIVYAGIAVLAAEVLPLVFELMGWGVKSWPVVV</sequence>
<evidence type="ECO:0000313" key="11">
    <source>
        <dbReference type="EMBL" id="KIM36693.1"/>
    </source>
</evidence>
<dbReference type="InterPro" id="IPR036938">
    <property type="entry name" value="PAP2/HPO_sf"/>
</dbReference>
<feature type="compositionally biased region" description="Low complexity" evidence="8">
    <location>
        <begin position="12"/>
        <end position="29"/>
    </location>
</feature>
<proteinExistence type="inferred from homology"/>
<dbReference type="PANTHER" id="PTHR14969:SF28">
    <property type="entry name" value="DIHYDROSPHINGOSINE 1-PHOSPHATE PHOSPHATASE LCB3-RELATED"/>
    <property type="match status" value="1"/>
</dbReference>
<reference evidence="11 12" key="1">
    <citation type="submission" date="2014-04" db="EMBL/GenBank/DDBJ databases">
        <authorList>
            <consortium name="DOE Joint Genome Institute"/>
            <person name="Kuo A."/>
            <person name="Gay G."/>
            <person name="Dore J."/>
            <person name="Kohler A."/>
            <person name="Nagy L.G."/>
            <person name="Floudas D."/>
            <person name="Copeland A."/>
            <person name="Barry K.W."/>
            <person name="Cichocki N."/>
            <person name="Veneault-Fourrey C."/>
            <person name="LaButti K."/>
            <person name="Lindquist E.A."/>
            <person name="Lipzen A."/>
            <person name="Lundell T."/>
            <person name="Morin E."/>
            <person name="Murat C."/>
            <person name="Sun H."/>
            <person name="Tunlid A."/>
            <person name="Henrissat B."/>
            <person name="Grigoriev I.V."/>
            <person name="Hibbett D.S."/>
            <person name="Martin F."/>
            <person name="Nordberg H.P."/>
            <person name="Cantor M.N."/>
            <person name="Hua S.X."/>
        </authorList>
    </citation>
    <scope>NUCLEOTIDE SEQUENCE [LARGE SCALE GENOMIC DNA]</scope>
    <source>
        <strain evidence="12">h7</strain>
    </source>
</reference>
<feature type="region of interest" description="Disordered" evidence="8">
    <location>
        <begin position="1"/>
        <end position="37"/>
    </location>
</feature>
<evidence type="ECO:0000256" key="1">
    <source>
        <dbReference type="ARBA" id="ARBA00004477"/>
    </source>
</evidence>
<dbReference type="HOGENOM" id="CLU_019266_1_0_1"/>
<dbReference type="InterPro" id="IPR000326">
    <property type="entry name" value="PAP2/HPO"/>
</dbReference>
<feature type="transmembrane region" description="Helical" evidence="9">
    <location>
        <begin position="129"/>
        <end position="148"/>
    </location>
</feature>
<evidence type="ECO:0000256" key="2">
    <source>
        <dbReference type="ARBA" id="ARBA00022692"/>
    </source>
</evidence>
<feature type="transmembrane region" description="Helical" evidence="9">
    <location>
        <begin position="102"/>
        <end position="123"/>
    </location>
</feature>
<accession>A0A0C2XFJ6</accession>
<comment type="similarity">
    <text evidence="7">Belongs to the type 2 lipid phosphate phosphatase family.</text>
</comment>
<evidence type="ECO:0000256" key="8">
    <source>
        <dbReference type="SAM" id="MobiDB-lite"/>
    </source>
</evidence>
<evidence type="ECO:0000259" key="10">
    <source>
        <dbReference type="SMART" id="SM00014"/>
    </source>
</evidence>
<keyword evidence="4" id="KW-0256">Endoplasmic reticulum</keyword>
<evidence type="ECO:0000256" key="7">
    <source>
        <dbReference type="ARBA" id="ARBA00038324"/>
    </source>
</evidence>
<evidence type="ECO:0000256" key="3">
    <source>
        <dbReference type="ARBA" id="ARBA00022801"/>
    </source>
</evidence>
<evidence type="ECO:0000256" key="5">
    <source>
        <dbReference type="ARBA" id="ARBA00022989"/>
    </source>
</evidence>
<evidence type="ECO:0000256" key="9">
    <source>
        <dbReference type="SAM" id="Phobius"/>
    </source>
</evidence>
<evidence type="ECO:0000313" key="12">
    <source>
        <dbReference type="Proteomes" id="UP000053424"/>
    </source>
</evidence>
<keyword evidence="3" id="KW-0378">Hydrolase</keyword>
<dbReference type="OrthoDB" id="301434at2759"/>
<dbReference type="SUPFAM" id="SSF48317">
    <property type="entry name" value="Acid phosphatase/Vanadium-dependent haloperoxidase"/>
    <property type="match status" value="1"/>
</dbReference>
<comment type="subcellular location">
    <subcellularLocation>
        <location evidence="1">Endoplasmic reticulum membrane</location>
        <topology evidence="1">Multi-pass membrane protein</topology>
    </subcellularLocation>
</comment>
<feature type="transmembrane region" description="Helical" evidence="9">
    <location>
        <begin position="210"/>
        <end position="227"/>
    </location>
</feature>
<dbReference type="Pfam" id="PF01569">
    <property type="entry name" value="PAP2"/>
    <property type="match status" value="1"/>
</dbReference>
<dbReference type="PANTHER" id="PTHR14969">
    <property type="entry name" value="SPHINGOSINE-1-PHOSPHATE PHOSPHOHYDROLASE"/>
    <property type="match status" value="1"/>
</dbReference>
<dbReference type="AlphaFoldDB" id="A0A0C2XFJ6"/>
<keyword evidence="6 9" id="KW-0472">Membrane</keyword>
<evidence type="ECO:0000256" key="4">
    <source>
        <dbReference type="ARBA" id="ARBA00022824"/>
    </source>
</evidence>
<feature type="transmembrane region" description="Helical" evidence="9">
    <location>
        <begin position="233"/>
        <end position="253"/>
    </location>
</feature>
<protein>
    <recommendedName>
        <fullName evidence="10">Phosphatidic acid phosphatase type 2/haloperoxidase domain-containing protein</fullName>
    </recommendedName>
</protein>